<feature type="compositionally biased region" description="Polar residues" evidence="16">
    <location>
        <begin position="1109"/>
        <end position="1123"/>
    </location>
</feature>
<dbReference type="Pfam" id="PF14604">
    <property type="entry name" value="SH3_9"/>
    <property type="match status" value="1"/>
</dbReference>
<feature type="compositionally biased region" description="Acidic residues" evidence="16">
    <location>
        <begin position="179"/>
        <end position="188"/>
    </location>
</feature>
<dbReference type="InterPro" id="IPR013761">
    <property type="entry name" value="SAM/pointed_sf"/>
</dbReference>
<feature type="compositionally biased region" description="Basic and acidic residues" evidence="16">
    <location>
        <begin position="433"/>
        <end position="493"/>
    </location>
</feature>
<dbReference type="GO" id="GO:0043130">
    <property type="term" value="F:ubiquitin binding"/>
    <property type="evidence" value="ECO:0007669"/>
    <property type="project" value="EnsemblFungi"/>
</dbReference>
<evidence type="ECO:0000256" key="5">
    <source>
        <dbReference type="ARBA" id="ARBA00020357"/>
    </source>
</evidence>
<dbReference type="GeneID" id="34520596"/>
<protein>
    <recommendedName>
        <fullName evidence="5">Actin cytoskeleton-regulatory complex protein SLA1</fullName>
    </recommendedName>
</protein>
<name>W6MPV1_9ASCO</name>
<dbReference type="Gene3D" id="2.30.30.700">
    <property type="entry name" value="SLA1 homology domain 1"/>
    <property type="match status" value="1"/>
</dbReference>
<dbReference type="PRINTS" id="PR00452">
    <property type="entry name" value="SH3DOMAIN"/>
</dbReference>
<dbReference type="GO" id="GO:0042802">
    <property type="term" value="F:identical protein binding"/>
    <property type="evidence" value="ECO:0007669"/>
    <property type="project" value="EnsemblFungi"/>
</dbReference>
<evidence type="ECO:0000256" key="13">
    <source>
        <dbReference type="ARBA" id="ARBA00023203"/>
    </source>
</evidence>
<dbReference type="GO" id="GO:0071555">
    <property type="term" value="P:cell wall organization"/>
    <property type="evidence" value="ECO:0007669"/>
    <property type="project" value="EnsemblFungi"/>
</dbReference>
<dbReference type="Pfam" id="PF00018">
    <property type="entry name" value="SH3_1"/>
    <property type="match status" value="2"/>
</dbReference>
<feature type="domain" description="SH3" evidence="17">
    <location>
        <begin position="72"/>
        <end position="129"/>
    </location>
</feature>
<evidence type="ECO:0000256" key="14">
    <source>
        <dbReference type="ARBA" id="ARBA00023212"/>
    </source>
</evidence>
<reference evidence="18" key="2">
    <citation type="submission" date="2014-02" db="EMBL/GenBank/DDBJ databases">
        <title>Complete DNA sequence of /Kuraishia capsulata/ illustrates novel genomic features among budding yeasts (/Saccharomycotina/).</title>
        <authorList>
            <person name="Morales L."/>
            <person name="Noel B."/>
            <person name="Porcel B."/>
            <person name="Marcet-Houben M."/>
            <person name="Hullo M-F."/>
            <person name="Sacerdot C."/>
            <person name="Tekaia F."/>
            <person name="Leh-Louis V."/>
            <person name="Despons L."/>
            <person name="Khanna V."/>
            <person name="Aury J-M."/>
            <person name="Barbe V."/>
            <person name="Couloux A."/>
            <person name="Labadie K."/>
            <person name="Pelletier E."/>
            <person name="Souciet J-L."/>
            <person name="Boekhout T."/>
            <person name="Gabaldon T."/>
            <person name="Wincker P."/>
            <person name="Dujon B."/>
        </authorList>
    </citation>
    <scope>NUCLEOTIDE SEQUENCE</scope>
    <source>
        <strain evidence="18">CBS 1993</strain>
    </source>
</reference>
<dbReference type="RefSeq" id="XP_022459208.1">
    <property type="nucleotide sequence ID" value="XM_022601580.1"/>
</dbReference>
<dbReference type="InterPro" id="IPR007131">
    <property type="entry name" value="SHD1"/>
</dbReference>
<organism evidence="18 19">
    <name type="scientific">Kuraishia capsulata CBS 1993</name>
    <dbReference type="NCBI Taxonomy" id="1382522"/>
    <lineage>
        <taxon>Eukaryota</taxon>
        <taxon>Fungi</taxon>
        <taxon>Dikarya</taxon>
        <taxon>Ascomycota</taxon>
        <taxon>Saccharomycotina</taxon>
        <taxon>Pichiomycetes</taxon>
        <taxon>Pichiales</taxon>
        <taxon>Pichiaceae</taxon>
        <taxon>Kuraishia</taxon>
    </lineage>
</organism>
<evidence type="ECO:0000256" key="16">
    <source>
        <dbReference type="SAM" id="MobiDB-lite"/>
    </source>
</evidence>
<feature type="domain" description="SH3" evidence="17">
    <location>
        <begin position="338"/>
        <end position="400"/>
    </location>
</feature>
<keyword evidence="10" id="KW-0677">Repeat</keyword>
<dbReference type="GO" id="GO:0030833">
    <property type="term" value="P:regulation of actin filament polymerization"/>
    <property type="evidence" value="ECO:0007669"/>
    <property type="project" value="TreeGrafter"/>
</dbReference>
<dbReference type="FunFam" id="2.30.30.700:FF:000001">
    <property type="entry name" value="Actin cytoskeleton-regulatory complex protein SLA1"/>
    <property type="match status" value="1"/>
</dbReference>
<dbReference type="Pfam" id="PF03983">
    <property type="entry name" value="SHD1"/>
    <property type="match status" value="1"/>
</dbReference>
<dbReference type="GO" id="GO:1990964">
    <property type="term" value="C:actin cytoskeleton-regulatory complex"/>
    <property type="evidence" value="ECO:0007669"/>
    <property type="project" value="EnsemblFungi"/>
</dbReference>
<evidence type="ECO:0000256" key="11">
    <source>
        <dbReference type="ARBA" id="ARBA00022753"/>
    </source>
</evidence>
<dbReference type="Pfam" id="PF24081">
    <property type="entry name" value="PH_SLA1"/>
    <property type="match status" value="1"/>
</dbReference>
<evidence type="ECO:0000256" key="12">
    <source>
        <dbReference type="ARBA" id="ARBA00023136"/>
    </source>
</evidence>
<dbReference type="Proteomes" id="UP000019384">
    <property type="component" value="Unassembled WGS sequence"/>
</dbReference>
<feature type="region of interest" description="Disordered" evidence="16">
    <location>
        <begin position="399"/>
        <end position="501"/>
    </location>
</feature>
<dbReference type="OrthoDB" id="26539at2759"/>
<comment type="similarity">
    <text evidence="4">Belongs to the SLA1 family.</text>
</comment>
<feature type="compositionally biased region" description="Polar residues" evidence="16">
    <location>
        <begin position="573"/>
        <end position="585"/>
    </location>
</feature>
<dbReference type="EMBL" id="HG793128">
    <property type="protein sequence ID" value="CDK27212.1"/>
    <property type="molecule type" value="Genomic_DNA"/>
</dbReference>
<dbReference type="Gene3D" id="1.10.150.50">
    <property type="entry name" value="Transcription Factor, Ets-1"/>
    <property type="match status" value="1"/>
</dbReference>
<dbReference type="InterPro" id="IPR001452">
    <property type="entry name" value="SH3_domain"/>
</dbReference>
<dbReference type="GO" id="GO:0140312">
    <property type="term" value="F:cargo adaptor activity"/>
    <property type="evidence" value="ECO:0007669"/>
    <property type="project" value="EnsemblFungi"/>
</dbReference>
<dbReference type="GO" id="GO:0003779">
    <property type="term" value="F:actin binding"/>
    <property type="evidence" value="ECO:0007669"/>
    <property type="project" value="UniProtKB-KW"/>
</dbReference>
<dbReference type="AlphaFoldDB" id="W6MPV1"/>
<dbReference type="InterPro" id="IPR036028">
    <property type="entry name" value="SH3-like_dom_sf"/>
</dbReference>
<evidence type="ECO:0000259" key="17">
    <source>
        <dbReference type="PROSITE" id="PS50002"/>
    </source>
</evidence>
<dbReference type="PANTHER" id="PTHR15735:SF19">
    <property type="entry name" value="ACTIN CYTOSKELETON-REGULATORY COMPLEX PROTEIN SLA1"/>
    <property type="match status" value="1"/>
</dbReference>
<evidence type="ECO:0000256" key="3">
    <source>
        <dbReference type="ARBA" id="ARBA00004413"/>
    </source>
</evidence>
<keyword evidence="7" id="KW-1003">Cell membrane</keyword>
<dbReference type="CDD" id="cd11775">
    <property type="entry name" value="SH3_Sla1p_3"/>
    <property type="match status" value="1"/>
</dbReference>
<keyword evidence="11" id="KW-0967">Endosome</keyword>
<evidence type="ECO:0000256" key="1">
    <source>
        <dbReference type="ARBA" id="ARBA00004125"/>
    </source>
</evidence>
<evidence type="ECO:0000256" key="6">
    <source>
        <dbReference type="ARBA" id="ARBA00022443"/>
    </source>
</evidence>
<feature type="compositionally biased region" description="Polar residues" evidence="16">
    <location>
        <begin position="767"/>
        <end position="782"/>
    </location>
</feature>
<keyword evidence="8" id="KW-0963">Cytoplasm</keyword>
<dbReference type="InterPro" id="IPR035800">
    <property type="entry name" value="Sla1_SH3_1"/>
</dbReference>
<dbReference type="HOGENOM" id="CLU_003674_0_0_1"/>
<keyword evidence="6 15" id="KW-0728">SH3 domain</keyword>
<dbReference type="GO" id="GO:0000147">
    <property type="term" value="P:actin cortical patch assembly"/>
    <property type="evidence" value="ECO:0007669"/>
    <property type="project" value="EnsemblFungi"/>
</dbReference>
<evidence type="ECO:0000256" key="2">
    <source>
        <dbReference type="ARBA" id="ARBA00004134"/>
    </source>
</evidence>
<keyword evidence="19" id="KW-1185">Reference proteome</keyword>
<evidence type="ECO:0000256" key="9">
    <source>
        <dbReference type="ARBA" id="ARBA00022583"/>
    </source>
</evidence>
<reference evidence="18" key="1">
    <citation type="submission" date="2013-12" db="EMBL/GenBank/DDBJ databases">
        <authorList>
            <person name="Genoscope - CEA"/>
        </authorList>
    </citation>
    <scope>NUCLEOTIDE SEQUENCE</scope>
    <source>
        <strain evidence="18">CBS 1993</strain>
    </source>
</reference>
<feature type="region of interest" description="Disordered" evidence="16">
    <location>
        <begin position="157"/>
        <end position="218"/>
    </location>
</feature>
<dbReference type="GO" id="GO:0005886">
    <property type="term" value="C:plasma membrane"/>
    <property type="evidence" value="ECO:0007669"/>
    <property type="project" value="UniProtKB-SubCell"/>
</dbReference>
<dbReference type="SUPFAM" id="SSF50044">
    <property type="entry name" value="SH3-domain"/>
    <property type="match status" value="3"/>
</dbReference>
<keyword evidence="13" id="KW-0009">Actin-binding</keyword>
<dbReference type="Gene3D" id="2.30.30.40">
    <property type="entry name" value="SH3 Domains"/>
    <property type="match status" value="3"/>
</dbReference>
<feature type="region of interest" description="Disordered" evidence="16">
    <location>
        <begin position="717"/>
        <end position="736"/>
    </location>
</feature>
<dbReference type="PANTHER" id="PTHR15735">
    <property type="entry name" value="FCH AND DOUBLE SH3 DOMAINS PROTEIN"/>
    <property type="match status" value="1"/>
</dbReference>
<evidence type="ECO:0000256" key="10">
    <source>
        <dbReference type="ARBA" id="ARBA00022737"/>
    </source>
</evidence>
<dbReference type="GO" id="GO:0010008">
    <property type="term" value="C:endosome membrane"/>
    <property type="evidence" value="ECO:0007669"/>
    <property type="project" value="UniProtKB-SubCell"/>
</dbReference>
<feature type="domain" description="SH3" evidence="17">
    <location>
        <begin position="4"/>
        <end position="71"/>
    </location>
</feature>
<dbReference type="CDD" id="cd09532">
    <property type="entry name" value="SAM_SLA1_fungal"/>
    <property type="match status" value="1"/>
</dbReference>
<feature type="region of interest" description="Disordered" evidence="16">
    <location>
        <begin position="752"/>
        <end position="782"/>
    </location>
</feature>
<sequence length="1140" mass="124492">MATVFLGVYKAIYDYQAQNDEELDLTENDLLYLLEKSEVDDWWKVKRRVVGSEAEEPQGLVPSNYIEPAQPVSTATALYDYDKQTEEEITFTEGATFDVYDTSDPDWILVGLDQAFGFVPANYIDIGGSTAAPAIAYPVPQQQTFLPPPQRVDRIASSQPEEEKDLPPVKPTRPQYQPEYDEAEDEYEAPPPMPNRPRGNSSATLSRRGSSYSGDVGGGSGGAADDFVKDDFFTWPVQEINGRKKKKATLGIGNSSIYVSPEGSHGGSPQQWDITDLVSFNLEGKRVFLDLKHPLESFELHAGSKDAAEAIASILGDLKGAASMNGLREVKEASIPSGDRKTGKVLYDFVSDSPDELTVYEGESVYIINDRKSKDWWMVENVNSGERGVVPSNFIKVSSSTSGGSTLGNFFRRRGSSQSLLSPSKSKNKKKEKLREREREREYEREEAEAQRQRQKRREREMRDREAREKVRRRDEREREKSSKKSDSNDKSKPNPHRVRTWIDRSGSFKVEAEFLGCSDGKIHLHKLNGVKIAVAAPKLCSEDLEYVERITGMSLESYKPQPEPVQTPTPQASNSQRSGAQVSEPTIPKISPAKDPDYDWFEFFLNCGVEVNNCQRYTLNFNKEQMDENILEDISPSLLRTLGLREGDILRVMKFLDNKYDRKRDQPLESATTGGLFSGADGSLKNNRSDAANGGSVNGTALNGSSQKFEDDAWAVKPAAQTQQPTRPPSVPTQQLTGSLQDLVNIKPVESKSATPLAPATTGATNFTPLQPNKTSSVPPLQMQKTQATGGFIPIPVQPTGFMPIGLMPTMTGMTMQPTGLIPLQKTGTFIPMQPTGLIPLQKTGLTMPQTTFGAMPLQKTGGFIPMQPTGLLPQQTFGAGVPLQKTGGLVPVQQTGFGAMPQTSFGVPAQKTGFQPTSSFGVMLAQKTGGIQPMATGAQPFYSQQPLNTGMPPTSFGNSMVPLQKTGGFGALQTQIPTTSFGAAPGFNGLPTGQFQQQQQQQQPFQSFGQQPISQQTGINGLTNMFQNTSLNQQTGFNQGNGFGNLQTGLNQGNGYGNGLGNGFGNGVNGFNNFQQQPQQPFTSFNSFDQQFQPLQSQPTGLGFGNAPSTSFGQPLQSQPTGRRANLAAATADNPFGF</sequence>
<feature type="region of interest" description="Disordered" evidence="16">
    <location>
        <begin position="1095"/>
        <end position="1127"/>
    </location>
</feature>
<keyword evidence="12" id="KW-0472">Membrane</keyword>
<dbReference type="PROSITE" id="PS50002">
    <property type="entry name" value="SH3"/>
    <property type="match status" value="3"/>
</dbReference>
<dbReference type="InterPro" id="IPR056996">
    <property type="entry name" value="PH_SLA1"/>
</dbReference>
<dbReference type="GO" id="GO:0006897">
    <property type="term" value="P:endocytosis"/>
    <property type="evidence" value="ECO:0007669"/>
    <property type="project" value="UniProtKB-KW"/>
</dbReference>
<dbReference type="GO" id="GO:0034316">
    <property type="term" value="P:negative regulation of Arp2/3 complex-mediated actin nucleation"/>
    <property type="evidence" value="ECO:0007669"/>
    <property type="project" value="EnsemblFungi"/>
</dbReference>
<dbReference type="GO" id="GO:0140224">
    <property type="term" value="C:SLAC complex"/>
    <property type="evidence" value="ECO:0007669"/>
    <property type="project" value="EnsemblFungi"/>
</dbReference>
<proteinExistence type="inferred from homology"/>
<dbReference type="GO" id="GO:0008289">
    <property type="term" value="F:lipid binding"/>
    <property type="evidence" value="ECO:0007669"/>
    <property type="project" value="EnsemblFungi"/>
</dbReference>
<dbReference type="STRING" id="1382522.W6MPV1"/>
<feature type="compositionally biased region" description="Low complexity" evidence="16">
    <location>
        <begin position="416"/>
        <end position="425"/>
    </location>
</feature>
<dbReference type="InterPro" id="IPR035821">
    <property type="entry name" value="Sla1_SH3_3"/>
</dbReference>
<dbReference type="GO" id="GO:0030479">
    <property type="term" value="C:actin cortical patch"/>
    <property type="evidence" value="ECO:0007669"/>
    <property type="project" value="UniProtKB-SubCell"/>
</dbReference>
<gene>
    <name evidence="18" type="ORF">KUCA_T00003190001</name>
</gene>
<dbReference type="FunFam" id="1.10.150.50:FF:000094">
    <property type="entry name" value="Actin cytoskeleton-regulatory complex protein SLA1"/>
    <property type="match status" value="1"/>
</dbReference>
<dbReference type="GO" id="GO:0005634">
    <property type="term" value="C:nucleus"/>
    <property type="evidence" value="ECO:0007669"/>
    <property type="project" value="EnsemblFungi"/>
</dbReference>
<dbReference type="SMART" id="SM00326">
    <property type="entry name" value="SH3"/>
    <property type="match status" value="3"/>
</dbReference>
<evidence type="ECO:0000313" key="19">
    <source>
        <dbReference type="Proteomes" id="UP000019384"/>
    </source>
</evidence>
<keyword evidence="9" id="KW-0254">Endocytosis</keyword>
<evidence type="ECO:0000256" key="4">
    <source>
        <dbReference type="ARBA" id="ARBA00007948"/>
    </source>
</evidence>
<accession>W6MPV1</accession>
<evidence type="ECO:0000256" key="15">
    <source>
        <dbReference type="PROSITE-ProRule" id="PRU00192"/>
    </source>
</evidence>
<evidence type="ECO:0000313" key="18">
    <source>
        <dbReference type="EMBL" id="CDK27212.1"/>
    </source>
</evidence>
<dbReference type="CDD" id="cd11774">
    <property type="entry name" value="SH3_Sla1p_2"/>
    <property type="match status" value="1"/>
</dbReference>
<feature type="region of interest" description="Disordered" evidence="16">
    <location>
        <begin position="558"/>
        <end position="590"/>
    </location>
</feature>
<evidence type="ECO:0000256" key="8">
    <source>
        <dbReference type="ARBA" id="ARBA00022490"/>
    </source>
</evidence>
<feature type="compositionally biased region" description="Low complexity" evidence="16">
    <location>
        <begin position="755"/>
        <end position="766"/>
    </location>
</feature>
<keyword evidence="14" id="KW-0206">Cytoskeleton</keyword>
<dbReference type="CDD" id="cd11773">
    <property type="entry name" value="SH3_Sla1p_1"/>
    <property type="match status" value="1"/>
</dbReference>
<comment type="subcellular location">
    <subcellularLocation>
        <location evidence="3">Cell membrane</location>
        <topology evidence="3">Peripheral membrane protein</topology>
        <orientation evidence="3">Cytoplasmic side</orientation>
    </subcellularLocation>
    <subcellularLocation>
        <location evidence="2">Cytoplasm</location>
        <location evidence="2">Cytoskeleton</location>
        <location evidence="2">Actin patch</location>
    </subcellularLocation>
    <subcellularLocation>
        <location evidence="1">Endosome membrane</location>
        <topology evidence="1">Peripheral membrane protein</topology>
        <orientation evidence="1">Cytoplasmic side</orientation>
    </subcellularLocation>
</comment>
<evidence type="ECO:0000256" key="7">
    <source>
        <dbReference type="ARBA" id="ARBA00022475"/>
    </source>
</evidence>